<evidence type="ECO:0000313" key="2">
    <source>
        <dbReference type="Proteomes" id="UP000306985"/>
    </source>
</evidence>
<accession>A0A4U6QP61</accession>
<dbReference type="NCBIfam" id="NF040618">
    <property type="entry name" value="PPA1309_fam"/>
    <property type="match status" value="1"/>
</dbReference>
<dbReference type="Proteomes" id="UP000306985">
    <property type="component" value="Unassembled WGS sequence"/>
</dbReference>
<comment type="caution">
    <text evidence="1">The sequence shown here is derived from an EMBL/GenBank/DDBJ whole genome shotgun (WGS) entry which is preliminary data.</text>
</comment>
<reference evidence="1 2" key="1">
    <citation type="submission" date="2019-05" db="EMBL/GenBank/DDBJ databases">
        <title>Nakamurella sp. N5BH11, whole genome shotgun sequence.</title>
        <authorList>
            <person name="Tuo L."/>
        </authorList>
    </citation>
    <scope>NUCLEOTIDE SEQUENCE [LARGE SCALE GENOMIC DNA]</scope>
    <source>
        <strain evidence="1 2">N5BH11</strain>
    </source>
</reference>
<evidence type="ECO:0000313" key="1">
    <source>
        <dbReference type="EMBL" id="TKV62219.1"/>
    </source>
</evidence>
<sequence>MAIAVAEIEEFVGTAGWDAAPQMFALVETATLLAAEPGLADSLDATARFTPIAQDPLPADELSDALAAISWPHEVAGCVLSQEIVVLPPTAEDSLSADPAVAAGEAAAHPDRTEARLVAGVLRENGAACLLRLRDRDDQPLRGADLAPNLIAALRMTFLEDADS</sequence>
<proteinExistence type="predicted"/>
<protein>
    <submittedName>
        <fullName evidence="1">Uncharacterized protein</fullName>
    </submittedName>
</protein>
<keyword evidence="2" id="KW-1185">Reference proteome</keyword>
<gene>
    <name evidence="1" type="ORF">FDO65_07115</name>
</gene>
<dbReference type="InterPro" id="IPR047681">
    <property type="entry name" value="PPA1309-like"/>
</dbReference>
<name>A0A4U6QP61_9ACTN</name>
<organism evidence="1 2">
    <name type="scientific">Nakamurella flava</name>
    <dbReference type="NCBI Taxonomy" id="2576308"/>
    <lineage>
        <taxon>Bacteria</taxon>
        <taxon>Bacillati</taxon>
        <taxon>Actinomycetota</taxon>
        <taxon>Actinomycetes</taxon>
        <taxon>Nakamurellales</taxon>
        <taxon>Nakamurellaceae</taxon>
        <taxon>Nakamurella</taxon>
    </lineage>
</organism>
<dbReference type="OrthoDB" id="3266223at2"/>
<dbReference type="AlphaFoldDB" id="A0A4U6QP61"/>
<dbReference type="EMBL" id="SZZH01000001">
    <property type="protein sequence ID" value="TKV62219.1"/>
    <property type="molecule type" value="Genomic_DNA"/>
</dbReference>